<name>A0A1F7JDG9_9BACT</name>
<dbReference type="EMBL" id="MGAU01000053">
    <property type="protein sequence ID" value="OGK53660.1"/>
    <property type="molecule type" value="Genomic_DNA"/>
</dbReference>
<proteinExistence type="predicted"/>
<gene>
    <name evidence="1" type="ORF">A3B56_00890</name>
</gene>
<dbReference type="Proteomes" id="UP000178486">
    <property type="component" value="Unassembled WGS sequence"/>
</dbReference>
<organism evidence="1 2">
    <name type="scientific">Candidatus Roizmanbacteria bacterium RIFCSPLOWO2_01_FULL_45_11</name>
    <dbReference type="NCBI Taxonomy" id="1802070"/>
    <lineage>
        <taxon>Bacteria</taxon>
        <taxon>Candidatus Roizmaniibacteriota</taxon>
    </lineage>
</organism>
<evidence type="ECO:0008006" key="3">
    <source>
        <dbReference type="Google" id="ProtNLM"/>
    </source>
</evidence>
<accession>A0A1F7JDG9</accession>
<dbReference type="AlphaFoldDB" id="A0A1F7JDG9"/>
<dbReference type="Gene3D" id="2.60.40.10">
    <property type="entry name" value="Immunoglobulins"/>
    <property type="match status" value="1"/>
</dbReference>
<comment type="caution">
    <text evidence="1">The sequence shown here is derived from an EMBL/GenBank/DDBJ whole genome shotgun (WGS) entry which is preliminary data.</text>
</comment>
<protein>
    <recommendedName>
        <fullName evidence="3">Bacterial Ig domain-containing protein</fullName>
    </recommendedName>
</protein>
<evidence type="ECO:0000313" key="2">
    <source>
        <dbReference type="Proteomes" id="UP000178486"/>
    </source>
</evidence>
<sequence length="152" mass="15894">MLLMYHTSTMSLRKEMAIAIILGLLFGAGVAFGLRQLPGTVEKNEPTPTAQPDIAASPTLLLDKALSLEVLLPEHQSLLYEKEVAVSGKTNPLATVAVTSPLGEAVVTAGEDGTFSATVPLADGANELFVASMQNGNTATKSIIVNYLPDSL</sequence>
<reference evidence="1 2" key="1">
    <citation type="journal article" date="2016" name="Nat. Commun.">
        <title>Thousands of microbial genomes shed light on interconnected biogeochemical processes in an aquifer system.</title>
        <authorList>
            <person name="Anantharaman K."/>
            <person name="Brown C.T."/>
            <person name="Hug L.A."/>
            <person name="Sharon I."/>
            <person name="Castelle C.J."/>
            <person name="Probst A.J."/>
            <person name="Thomas B.C."/>
            <person name="Singh A."/>
            <person name="Wilkins M.J."/>
            <person name="Karaoz U."/>
            <person name="Brodie E.L."/>
            <person name="Williams K.H."/>
            <person name="Hubbard S.S."/>
            <person name="Banfield J.F."/>
        </authorList>
    </citation>
    <scope>NUCLEOTIDE SEQUENCE [LARGE SCALE GENOMIC DNA]</scope>
</reference>
<evidence type="ECO:0000313" key="1">
    <source>
        <dbReference type="EMBL" id="OGK53660.1"/>
    </source>
</evidence>
<dbReference type="InterPro" id="IPR013783">
    <property type="entry name" value="Ig-like_fold"/>
</dbReference>